<dbReference type="Gene3D" id="3.90.950.10">
    <property type="match status" value="1"/>
</dbReference>
<dbReference type="EMBL" id="AODQ01000012">
    <property type="protein sequence ID" value="EMR04085.1"/>
    <property type="molecule type" value="Genomic_DNA"/>
</dbReference>
<comment type="catalytic activity">
    <reaction evidence="9 11">
        <text>XTP + H2O = XDP + phosphate + H(+)</text>
        <dbReference type="Rhea" id="RHEA:28406"/>
        <dbReference type="ChEBI" id="CHEBI:15377"/>
        <dbReference type="ChEBI" id="CHEBI:15378"/>
        <dbReference type="ChEBI" id="CHEBI:43474"/>
        <dbReference type="ChEBI" id="CHEBI:59884"/>
        <dbReference type="ChEBI" id="CHEBI:61314"/>
        <dbReference type="EC" id="3.6.1.73"/>
    </reaction>
</comment>
<dbReference type="OrthoDB" id="164951at2"/>
<comment type="caution">
    <text evidence="11">Lacks conserved residue(s) required for the propagation of feature annotation.</text>
</comment>
<comment type="subunit">
    <text evidence="11">Homodimer.</text>
</comment>
<evidence type="ECO:0000313" key="14">
    <source>
        <dbReference type="Proteomes" id="UP000011910"/>
    </source>
</evidence>
<dbReference type="EC" id="3.6.1.73" evidence="11"/>
<organism evidence="13 14">
    <name type="scientific">Cesiribacter andamanensis AMV16</name>
    <dbReference type="NCBI Taxonomy" id="1279009"/>
    <lineage>
        <taxon>Bacteria</taxon>
        <taxon>Pseudomonadati</taxon>
        <taxon>Bacteroidota</taxon>
        <taxon>Cytophagia</taxon>
        <taxon>Cytophagales</taxon>
        <taxon>Cesiribacteraceae</taxon>
        <taxon>Cesiribacter</taxon>
    </lineage>
</organism>
<gene>
    <name evidence="13" type="ORF">ADICEAN_00829</name>
</gene>
<evidence type="ECO:0000256" key="7">
    <source>
        <dbReference type="ARBA" id="ARBA00023211"/>
    </source>
</evidence>
<feature type="domain" description="Non-canonical purine NTP phosphatase/PRRC1" evidence="12">
    <location>
        <begin position="11"/>
        <end position="173"/>
    </location>
</feature>
<keyword evidence="2 11" id="KW-0479">Metal-binding</keyword>
<dbReference type="PANTHER" id="PTHR34699:SF2">
    <property type="entry name" value="NON-CANONICAL PURINE NTP PHOSPHATASE_PRRC1 DOMAIN-CONTAINING PROTEIN"/>
    <property type="match status" value="1"/>
</dbReference>
<keyword evidence="14" id="KW-1185">Reference proteome</keyword>
<evidence type="ECO:0000256" key="11">
    <source>
        <dbReference type="HAMAP-Rule" id="MF_00648"/>
    </source>
</evidence>
<dbReference type="InterPro" id="IPR029001">
    <property type="entry name" value="ITPase-like_fam"/>
</dbReference>
<feature type="binding site" evidence="11">
    <location>
        <position position="72"/>
    </location>
    <ligand>
        <name>Mg(2+)</name>
        <dbReference type="ChEBI" id="CHEBI:18420"/>
    </ligand>
</feature>
<evidence type="ECO:0000256" key="4">
    <source>
        <dbReference type="ARBA" id="ARBA00022801"/>
    </source>
</evidence>
<comment type="caution">
    <text evidence="13">The sequence shown here is derived from an EMBL/GenBank/DDBJ whole genome shotgun (WGS) entry which is preliminary data.</text>
</comment>
<dbReference type="Pfam" id="PF01931">
    <property type="entry name" value="NTPase_I-T"/>
    <property type="match status" value="1"/>
</dbReference>
<dbReference type="HAMAP" id="MF_00648">
    <property type="entry name" value="Non_canon_purine_NTPase_YjjX"/>
    <property type="match status" value="1"/>
</dbReference>
<protein>
    <recommendedName>
        <fullName evidence="11">Probable inosine/xanthosine triphosphatase</fullName>
        <shortName evidence="11">ITPase/XTPase</shortName>
        <ecNumber evidence="11">3.6.1.73</ecNumber>
    </recommendedName>
    <alternativeName>
        <fullName evidence="11">Non-canonical purine NTP phosphatase</fullName>
    </alternativeName>
    <alternativeName>
        <fullName evidence="11">Non-standard purine NTP phosphatase</fullName>
    </alternativeName>
    <alternativeName>
        <fullName evidence="11">Nucleoside-triphosphate phosphatase</fullName>
        <shortName evidence="11">NTPase</shortName>
    </alternativeName>
</protein>
<evidence type="ECO:0000256" key="1">
    <source>
        <dbReference type="ARBA" id="ARBA00001936"/>
    </source>
</evidence>
<dbReference type="RefSeq" id="WP_009194231.1">
    <property type="nucleotide sequence ID" value="NZ_AODQ01000012.1"/>
</dbReference>
<dbReference type="InterPro" id="IPR002786">
    <property type="entry name" value="Non_canon_purine_NTPase"/>
</dbReference>
<dbReference type="AlphaFoldDB" id="M7NQU0"/>
<comment type="cofactor">
    <cofactor evidence="11">
        <name>Mg(2+)</name>
        <dbReference type="ChEBI" id="CHEBI:18420"/>
    </cofactor>
    <cofactor evidence="11">
        <name>Mn(2+)</name>
        <dbReference type="ChEBI" id="CHEBI:29035"/>
    </cofactor>
    <text evidence="11">Binds 1 divalent metal cation per subunit; can use either Mg(2+) or Mn(2+).</text>
</comment>
<dbReference type="GO" id="GO:0006772">
    <property type="term" value="P:thiamine metabolic process"/>
    <property type="evidence" value="ECO:0007669"/>
    <property type="project" value="TreeGrafter"/>
</dbReference>
<dbReference type="SUPFAM" id="SSF52972">
    <property type="entry name" value="ITPase-like"/>
    <property type="match status" value="1"/>
</dbReference>
<dbReference type="PANTHER" id="PTHR34699">
    <property type="match status" value="1"/>
</dbReference>
<sequence length="186" mass="19695">MLKKEINLIVASTNPVKVAAAVEGFRQLFPELDVTALPLSVASEVADQPMTDAETLQGALNRVANAALAKPEADYWIGLEGGVAPLGEELAAFAWIVVRSKTGLGKARTGTFFLPPAVSELVLQGIELGTADDMIFGSKNSKQAGGAIGLLSQNAITRKQLYQQAVVLALLPFKNPALYKTHRQPG</sequence>
<reference evidence="13 14" key="1">
    <citation type="journal article" date="2013" name="Genome Announc.">
        <title>Draft Genome Sequence of Cesiribacter andamanensis Strain AMV16T, Isolated from a Soil Sample from a Mud Volcano in the Andaman Islands, India.</title>
        <authorList>
            <person name="Shivaji S."/>
            <person name="Ara S."/>
            <person name="Begum Z."/>
            <person name="Srinivas T.N."/>
            <person name="Singh A."/>
            <person name="Kumar Pinnaka A."/>
        </authorList>
    </citation>
    <scope>NUCLEOTIDE SEQUENCE [LARGE SCALE GENOMIC DNA]</scope>
    <source>
        <strain evidence="13 14">AMV16</strain>
    </source>
</reference>
<dbReference type="NCBIfam" id="TIGR00258">
    <property type="entry name" value="inosine/xanthosine triphosphatase"/>
    <property type="match status" value="1"/>
</dbReference>
<feature type="binding site" evidence="11">
    <location>
        <begin position="12"/>
        <end position="17"/>
    </location>
    <ligand>
        <name>substrate</name>
    </ligand>
</feature>
<dbReference type="NCBIfam" id="NF003459">
    <property type="entry name" value="PRK05074.1"/>
    <property type="match status" value="1"/>
</dbReference>
<evidence type="ECO:0000256" key="9">
    <source>
        <dbReference type="ARBA" id="ARBA00048781"/>
    </source>
</evidence>
<feature type="binding site" evidence="11">
    <location>
        <begin position="72"/>
        <end position="73"/>
    </location>
    <ligand>
        <name>substrate</name>
    </ligand>
</feature>
<evidence type="ECO:0000256" key="2">
    <source>
        <dbReference type="ARBA" id="ARBA00022723"/>
    </source>
</evidence>
<keyword evidence="4 11" id="KW-0378">Hydrolase</keyword>
<evidence type="ECO:0000256" key="10">
    <source>
        <dbReference type="ARBA" id="ARBA00060855"/>
    </source>
</evidence>
<keyword evidence="5 11" id="KW-0460">Magnesium</keyword>
<dbReference type="GO" id="GO:0103023">
    <property type="term" value="F:ITPase activity"/>
    <property type="evidence" value="ECO:0007669"/>
    <property type="project" value="UniProtKB-EC"/>
</dbReference>
<proteinExistence type="inferred from homology"/>
<name>M7NQU0_9BACT</name>
<dbReference type="eggNOG" id="COG1986">
    <property type="taxonomic scope" value="Bacteria"/>
</dbReference>
<evidence type="ECO:0000259" key="12">
    <source>
        <dbReference type="Pfam" id="PF01931"/>
    </source>
</evidence>
<evidence type="ECO:0000313" key="13">
    <source>
        <dbReference type="EMBL" id="EMR04085.1"/>
    </source>
</evidence>
<keyword evidence="7 11" id="KW-0464">Manganese</keyword>
<evidence type="ECO:0000256" key="5">
    <source>
        <dbReference type="ARBA" id="ARBA00022842"/>
    </source>
</evidence>
<dbReference type="FunFam" id="3.90.950.10:FF:000002">
    <property type="entry name" value="Inosine/xanthosine triphosphatase"/>
    <property type="match status" value="1"/>
</dbReference>
<comment type="catalytic activity">
    <reaction evidence="8 11">
        <text>ITP + H2O = IDP + phosphate + H(+)</text>
        <dbReference type="Rhea" id="RHEA:28330"/>
        <dbReference type="ChEBI" id="CHEBI:15377"/>
        <dbReference type="ChEBI" id="CHEBI:15378"/>
        <dbReference type="ChEBI" id="CHEBI:43474"/>
        <dbReference type="ChEBI" id="CHEBI:58280"/>
        <dbReference type="ChEBI" id="CHEBI:61402"/>
        <dbReference type="EC" id="3.6.1.73"/>
    </reaction>
</comment>
<dbReference type="GO" id="GO:0009117">
    <property type="term" value="P:nucleotide metabolic process"/>
    <property type="evidence" value="ECO:0007669"/>
    <property type="project" value="UniProtKB-KW"/>
</dbReference>
<comment type="similarity">
    <text evidence="10 11">Belongs to the YjjX NTPase family.</text>
</comment>
<evidence type="ECO:0000256" key="8">
    <source>
        <dbReference type="ARBA" id="ARBA00048174"/>
    </source>
</evidence>
<dbReference type="Proteomes" id="UP000011910">
    <property type="component" value="Unassembled WGS sequence"/>
</dbReference>
<comment type="function">
    <text evidence="11">Phosphatase that hydrolyzes non-canonical purine nucleotides such as XTP and ITP to their respective diphosphate derivatives. Probably excludes non-canonical purines from DNA/RNA precursor pool, thus preventing their incorporation into DNA/RNA and avoiding chromosomal lesions.</text>
</comment>
<dbReference type="InterPro" id="IPR026533">
    <property type="entry name" value="NTPase/PRRC1"/>
</dbReference>
<dbReference type="InterPro" id="IPR050299">
    <property type="entry name" value="YjjX_NTPase"/>
</dbReference>
<keyword evidence="3 11" id="KW-0547">Nucleotide-binding</keyword>
<accession>M7NQU0</accession>
<evidence type="ECO:0000256" key="3">
    <source>
        <dbReference type="ARBA" id="ARBA00022741"/>
    </source>
</evidence>
<comment type="cofactor">
    <cofactor evidence="1">
        <name>Mn(2+)</name>
        <dbReference type="ChEBI" id="CHEBI:29035"/>
    </cofactor>
</comment>
<dbReference type="STRING" id="1279009.ADICEAN_00829"/>
<dbReference type="GO" id="GO:0000166">
    <property type="term" value="F:nucleotide binding"/>
    <property type="evidence" value="ECO:0007669"/>
    <property type="project" value="UniProtKB-KW"/>
</dbReference>
<evidence type="ECO:0000256" key="6">
    <source>
        <dbReference type="ARBA" id="ARBA00023080"/>
    </source>
</evidence>
<dbReference type="GO" id="GO:0046872">
    <property type="term" value="F:metal ion binding"/>
    <property type="evidence" value="ECO:0007669"/>
    <property type="project" value="UniProtKB-KW"/>
</dbReference>
<keyword evidence="6 11" id="KW-0546">Nucleotide metabolism</keyword>